<comment type="caution">
    <text evidence="2">The sequence shown here is derived from an EMBL/GenBank/DDBJ whole genome shotgun (WGS) entry which is preliminary data.</text>
</comment>
<feature type="transmembrane region" description="Helical" evidence="1">
    <location>
        <begin position="59"/>
        <end position="82"/>
    </location>
</feature>
<evidence type="ECO:0000256" key="1">
    <source>
        <dbReference type="SAM" id="Phobius"/>
    </source>
</evidence>
<evidence type="ECO:0000313" key="2">
    <source>
        <dbReference type="EMBL" id="MBI3631165.1"/>
    </source>
</evidence>
<evidence type="ECO:0000313" key="3">
    <source>
        <dbReference type="Proteomes" id="UP000753196"/>
    </source>
</evidence>
<name>A0A932R2E2_9BACT</name>
<dbReference type="EMBL" id="JACQCR010000057">
    <property type="protein sequence ID" value="MBI3631165.1"/>
    <property type="molecule type" value="Genomic_DNA"/>
</dbReference>
<dbReference type="AlphaFoldDB" id="A0A932R2E2"/>
<organism evidence="2 3">
    <name type="scientific">Candidatus Sungiibacteriota bacterium</name>
    <dbReference type="NCBI Taxonomy" id="2750080"/>
    <lineage>
        <taxon>Bacteria</taxon>
        <taxon>Candidatus Sungiibacteriota</taxon>
    </lineage>
</organism>
<accession>A0A932R2E2</accession>
<keyword evidence="1" id="KW-0812">Transmembrane</keyword>
<sequence>MGKLDELKEGLYAKDAEGAIRPVRRPTALPRQGSDVGLAWEERARETPEKIMNRSLKKISLILGIASFLFIAGGAIFVLLSIGRGTAEAAIQIQSRDSLEAGEIFTIPITFTNSSKVMLQNVELVITLPPGSLVEGEGGVEQPAPPHILKYADDLIPGRVETVEVSTRMFGAEGDMLFVQADLSYKPENLQARFSAHARREIRVASVPIAFSWEAPEKLAQKQDVVLRAHIHSSARGALTDLWARIDYPPGFTFASAEPKPDADTNLWNIGILAPDQETVIAVHGAIVGTGGEVKAFRGGVGSYNDRTKEWKPWRESVREFSFTASPLSLDVTMGNGTDSVVSPGDKLGFTIHYRNNSSVPLNNVSVRSSLEGGIVDESSFSVGQGGVPAPGDHAVVWNPGGTPELGSVAPGAGGNLTFRVNVRPRPAVRSADDKNLTIRVRSKIDAASIPAQLAGTQVGMEDILELKVRSLVQFSGRSLFRVSPIPTGGPLPPRVGAKTVYTLVWELRDFTDDLENAEVQASVPPNAAWEGKVYPNDAAVTFDGASGRVRWRIGKIAAGTGVLSPALTAAFQVSVTPASADVGKTLTLLGKSQLTAHDTFTNEARVEEIDSLTMETRQDSLTTNSDWAVAK</sequence>
<reference evidence="2" key="1">
    <citation type="submission" date="2020-07" db="EMBL/GenBank/DDBJ databases">
        <title>Huge and variable diversity of episymbiotic CPR bacteria and DPANN archaea in groundwater ecosystems.</title>
        <authorList>
            <person name="He C.Y."/>
            <person name="Keren R."/>
            <person name="Whittaker M."/>
            <person name="Farag I.F."/>
            <person name="Doudna J."/>
            <person name="Cate J.H.D."/>
            <person name="Banfield J.F."/>
        </authorList>
    </citation>
    <scope>NUCLEOTIDE SEQUENCE</scope>
    <source>
        <strain evidence="2">NC_groundwater_973_Pr1_S-0.2um_54_13</strain>
    </source>
</reference>
<dbReference type="Proteomes" id="UP000753196">
    <property type="component" value="Unassembled WGS sequence"/>
</dbReference>
<proteinExistence type="predicted"/>
<keyword evidence="1" id="KW-1133">Transmembrane helix</keyword>
<protein>
    <submittedName>
        <fullName evidence="2">DUF11 domain-containing protein</fullName>
    </submittedName>
</protein>
<gene>
    <name evidence="2" type="ORF">HY221_02405</name>
</gene>
<keyword evidence="1" id="KW-0472">Membrane</keyword>